<dbReference type="PATRIC" id="fig|1121451.3.peg.1425"/>
<proteinExistence type="predicted"/>
<protein>
    <submittedName>
        <fullName evidence="2">Putative transketolase N-terminal section</fullName>
        <ecNumber evidence="2">2.2.1.1</ecNumber>
    </submittedName>
</protein>
<accession>L0R9L2</accession>
<evidence type="ECO:0000313" key="2">
    <source>
        <dbReference type="EMBL" id="CCO23453.1"/>
    </source>
</evidence>
<dbReference type="STRING" id="1121451.DESAM_21172"/>
<dbReference type="HOGENOM" id="CLU_009227_4_1_7"/>
<sequence length="268" mass="29389">MDQRSKLLRKRIAEVLHHAGRGHIGPSMSLVEILRVLYDSVLKYNPQCPDQGDRDRFILSKGHGCLALYVMLEDKGFITEKELFSFCCFEGLLGGHPAAKIPGVEFATGSLGHGLSFAVGVASALRINGSDSRVFTVLGDGECGEGSVWEAAMSAGKQKLSSLTAIVDYNKLQSYGCTEMISGLEPFADKWKSFGFAVKEVDGHNVKELEEAFFSLPFDQSKPSVVICHTVKGKGIPFAEGNPSWHHKTRMSAEEYESMIKCIEDYDA</sequence>
<reference evidence="2 3" key="1">
    <citation type="submission" date="2012-10" db="EMBL/GenBank/DDBJ databases">
        <authorList>
            <person name="Genoscope - CEA"/>
        </authorList>
    </citation>
    <scope>NUCLEOTIDE SEQUENCE [LARGE SCALE GENOMIC DNA]</scope>
    <source>
        <strain evidence="3">AM13 / DSM 14728</strain>
    </source>
</reference>
<dbReference type="RefSeq" id="WP_015336057.1">
    <property type="nucleotide sequence ID" value="NC_020055.1"/>
</dbReference>
<organism evidence="2 3">
    <name type="scientific">Maridesulfovibrio hydrothermalis AM13 = DSM 14728</name>
    <dbReference type="NCBI Taxonomy" id="1121451"/>
    <lineage>
        <taxon>Bacteria</taxon>
        <taxon>Pseudomonadati</taxon>
        <taxon>Thermodesulfobacteriota</taxon>
        <taxon>Desulfovibrionia</taxon>
        <taxon>Desulfovibrionales</taxon>
        <taxon>Desulfovibrionaceae</taxon>
        <taxon>Maridesulfovibrio</taxon>
    </lineage>
</organism>
<dbReference type="Proteomes" id="UP000010808">
    <property type="component" value="Chromosome"/>
</dbReference>
<dbReference type="OrthoDB" id="8732661at2"/>
<dbReference type="KEGG" id="dhy:DESAM_21172"/>
<dbReference type="PANTHER" id="PTHR47514:SF2">
    <property type="entry name" value="TRANSKETOLASE"/>
    <property type="match status" value="1"/>
</dbReference>
<dbReference type="CDD" id="cd02012">
    <property type="entry name" value="TPP_TK"/>
    <property type="match status" value="1"/>
</dbReference>
<dbReference type="SUPFAM" id="SSF52518">
    <property type="entry name" value="Thiamin diphosphate-binding fold (THDP-binding)"/>
    <property type="match status" value="1"/>
</dbReference>
<keyword evidence="2" id="KW-0808">Transferase</keyword>
<dbReference type="GO" id="GO:0004802">
    <property type="term" value="F:transketolase activity"/>
    <property type="evidence" value="ECO:0007669"/>
    <property type="project" value="UniProtKB-EC"/>
</dbReference>
<dbReference type="AlphaFoldDB" id="L0R9L2"/>
<dbReference type="EMBL" id="FO203522">
    <property type="protein sequence ID" value="CCO23453.1"/>
    <property type="molecule type" value="Genomic_DNA"/>
</dbReference>
<dbReference type="InterPro" id="IPR029061">
    <property type="entry name" value="THDP-binding"/>
</dbReference>
<dbReference type="Pfam" id="PF00456">
    <property type="entry name" value="Transketolase_N"/>
    <property type="match status" value="1"/>
</dbReference>
<evidence type="ECO:0000313" key="3">
    <source>
        <dbReference type="Proteomes" id="UP000010808"/>
    </source>
</evidence>
<dbReference type="InterPro" id="IPR005474">
    <property type="entry name" value="Transketolase_N"/>
</dbReference>
<gene>
    <name evidence="2" type="ORF">DESAM_21172</name>
</gene>
<dbReference type="PANTHER" id="PTHR47514">
    <property type="entry name" value="TRANSKETOLASE N-TERMINAL SECTION-RELATED"/>
    <property type="match status" value="1"/>
</dbReference>
<dbReference type="eggNOG" id="COG3959">
    <property type="taxonomic scope" value="Bacteria"/>
</dbReference>
<dbReference type="EC" id="2.2.1.1" evidence="2"/>
<evidence type="ECO:0000259" key="1">
    <source>
        <dbReference type="Pfam" id="PF00456"/>
    </source>
</evidence>
<keyword evidence="3" id="KW-1185">Reference proteome</keyword>
<name>L0R9L2_9BACT</name>
<feature type="domain" description="Transketolase N-terminal" evidence="1">
    <location>
        <begin position="13"/>
        <end position="247"/>
    </location>
</feature>
<dbReference type="Gene3D" id="3.40.50.970">
    <property type="match status" value="1"/>
</dbReference>